<protein>
    <submittedName>
        <fullName evidence="1">Uncharacterized protein</fullName>
    </submittedName>
</protein>
<organism evidence="1 2">
    <name type="scientific">Ajellomyces capsulatus</name>
    <name type="common">Darling's disease fungus</name>
    <name type="synonym">Histoplasma capsulatum</name>
    <dbReference type="NCBI Taxonomy" id="5037"/>
    <lineage>
        <taxon>Eukaryota</taxon>
        <taxon>Fungi</taxon>
        <taxon>Dikarya</taxon>
        <taxon>Ascomycota</taxon>
        <taxon>Pezizomycotina</taxon>
        <taxon>Eurotiomycetes</taxon>
        <taxon>Eurotiomycetidae</taxon>
        <taxon>Onygenales</taxon>
        <taxon>Ajellomycetaceae</taxon>
        <taxon>Histoplasma</taxon>
    </lineage>
</organism>
<dbReference type="AlphaFoldDB" id="A0A8A1MIN6"/>
<evidence type="ECO:0000313" key="1">
    <source>
        <dbReference type="EMBL" id="QSS65769.1"/>
    </source>
</evidence>
<dbReference type="Proteomes" id="UP000663671">
    <property type="component" value="Chromosome 3"/>
</dbReference>
<proteinExistence type="predicted"/>
<dbReference type="VEuPathDB" id="FungiDB:I7I51_06618"/>
<gene>
    <name evidence="1" type="ORF">I7I51_06618</name>
</gene>
<accession>A0A8A1MIN6</accession>
<name>A0A8A1MIN6_AJECA</name>
<reference evidence="1" key="1">
    <citation type="submission" date="2021-01" db="EMBL/GenBank/DDBJ databases">
        <title>Chromosome-level genome assembly of a human fungal pathogen reveals clustering of transcriptionally co-regulated genes.</title>
        <authorList>
            <person name="Voorhies M."/>
            <person name="Cohen S."/>
            <person name="Shea T.P."/>
            <person name="Petrus S."/>
            <person name="Munoz J.F."/>
            <person name="Poplawski S."/>
            <person name="Goldman W.E."/>
            <person name="Michael T."/>
            <person name="Cuomo C.A."/>
            <person name="Sil A."/>
            <person name="Beyhan S."/>
        </authorList>
    </citation>
    <scope>NUCLEOTIDE SEQUENCE</scope>
    <source>
        <strain evidence="1">WU24</strain>
    </source>
</reference>
<evidence type="ECO:0000313" key="2">
    <source>
        <dbReference type="Proteomes" id="UP000663671"/>
    </source>
</evidence>
<dbReference type="OrthoDB" id="4465702at2759"/>
<dbReference type="EMBL" id="CP069115">
    <property type="protein sequence ID" value="QSS65769.1"/>
    <property type="molecule type" value="Genomic_DNA"/>
</dbReference>
<sequence length="81" mass="8929">MSTTVGDKALGGEWEEISACAFEITEDMTMEFQGRSCNVVDSEGKLVESLGVGLGQTTREVLTGYRCYVIRARVKFEKKSV</sequence>